<dbReference type="Proteomes" id="UP000324222">
    <property type="component" value="Unassembled WGS sequence"/>
</dbReference>
<gene>
    <name evidence="2" type="ORF">E2C01_051175</name>
</gene>
<reference evidence="2 3" key="1">
    <citation type="submission" date="2019-05" db="EMBL/GenBank/DDBJ databases">
        <title>Another draft genome of Portunus trituberculatus and its Hox gene families provides insights of decapod evolution.</title>
        <authorList>
            <person name="Jeong J.-H."/>
            <person name="Song I."/>
            <person name="Kim S."/>
            <person name="Choi T."/>
            <person name="Kim D."/>
            <person name="Ryu S."/>
            <person name="Kim W."/>
        </authorList>
    </citation>
    <scope>NUCLEOTIDE SEQUENCE [LARGE SCALE GENOMIC DNA]</scope>
    <source>
        <tissue evidence="2">Muscle</tissue>
    </source>
</reference>
<dbReference type="EMBL" id="VSRR010014585">
    <property type="protein sequence ID" value="MPC57200.1"/>
    <property type="molecule type" value="Genomic_DNA"/>
</dbReference>
<dbReference type="AlphaFoldDB" id="A0A5B7GA97"/>
<evidence type="ECO:0000313" key="2">
    <source>
        <dbReference type="EMBL" id="MPC57200.1"/>
    </source>
</evidence>
<sequence length="79" mass="8602">MHTVVVKCSRVAQRAVAASSFLKLPVGPLYIGKEKTTKLDRAEPLSSISPGAADRRRRRRKGAVTPPHRPNPWPAAPPP</sequence>
<keyword evidence="3" id="KW-1185">Reference proteome</keyword>
<comment type="caution">
    <text evidence="2">The sequence shown here is derived from an EMBL/GenBank/DDBJ whole genome shotgun (WGS) entry which is preliminary data.</text>
</comment>
<feature type="compositionally biased region" description="Pro residues" evidence="1">
    <location>
        <begin position="67"/>
        <end position="79"/>
    </location>
</feature>
<protein>
    <submittedName>
        <fullName evidence="2">Uncharacterized protein</fullName>
    </submittedName>
</protein>
<name>A0A5B7GA97_PORTR</name>
<feature type="compositionally biased region" description="Basic and acidic residues" evidence="1">
    <location>
        <begin position="33"/>
        <end position="43"/>
    </location>
</feature>
<proteinExistence type="predicted"/>
<evidence type="ECO:0000256" key="1">
    <source>
        <dbReference type="SAM" id="MobiDB-lite"/>
    </source>
</evidence>
<evidence type="ECO:0000313" key="3">
    <source>
        <dbReference type="Proteomes" id="UP000324222"/>
    </source>
</evidence>
<accession>A0A5B7GA97</accession>
<organism evidence="2 3">
    <name type="scientific">Portunus trituberculatus</name>
    <name type="common">Swimming crab</name>
    <name type="synonym">Neptunus trituberculatus</name>
    <dbReference type="NCBI Taxonomy" id="210409"/>
    <lineage>
        <taxon>Eukaryota</taxon>
        <taxon>Metazoa</taxon>
        <taxon>Ecdysozoa</taxon>
        <taxon>Arthropoda</taxon>
        <taxon>Crustacea</taxon>
        <taxon>Multicrustacea</taxon>
        <taxon>Malacostraca</taxon>
        <taxon>Eumalacostraca</taxon>
        <taxon>Eucarida</taxon>
        <taxon>Decapoda</taxon>
        <taxon>Pleocyemata</taxon>
        <taxon>Brachyura</taxon>
        <taxon>Eubrachyura</taxon>
        <taxon>Portunoidea</taxon>
        <taxon>Portunidae</taxon>
        <taxon>Portuninae</taxon>
        <taxon>Portunus</taxon>
    </lineage>
</organism>
<feature type="region of interest" description="Disordered" evidence="1">
    <location>
        <begin position="33"/>
        <end position="79"/>
    </location>
</feature>